<evidence type="ECO:0000313" key="3">
    <source>
        <dbReference type="Proteomes" id="UP000730161"/>
    </source>
</evidence>
<protein>
    <submittedName>
        <fullName evidence="2">Uncharacterized protein</fullName>
    </submittedName>
</protein>
<dbReference type="Proteomes" id="UP000730161">
    <property type="component" value="Unassembled WGS sequence"/>
</dbReference>
<sequence length="190" mass="21739">MMQPPWIPVSYSGEIRLMPLPSGEGNLNEEFPPKKESMIEYLRFSLLFMVIHLGAYIIAGALIYRISADIYKGKGRLMDYLNDMSDARESGHVTRWFFPGNVLRGLLLSVVLYPILIPLGELDPILRFLFFFGLMFIYTHIGSAAPCPDNIEGLIYMKRKYLSRSGFLKFQSEMLLYSLIFAAGAAWFLF</sequence>
<comment type="caution">
    <text evidence="2">The sequence shown here is derived from an EMBL/GenBank/DDBJ whole genome shotgun (WGS) entry which is preliminary data.</text>
</comment>
<dbReference type="AlphaFoldDB" id="A0A8J7WAF4"/>
<feature type="transmembrane region" description="Helical" evidence="1">
    <location>
        <begin position="166"/>
        <end position="189"/>
    </location>
</feature>
<accession>A0A8J7WAF4</accession>
<keyword evidence="1" id="KW-0472">Membrane</keyword>
<dbReference type="EMBL" id="JWHL01000015">
    <property type="protein sequence ID" value="MBR1369585.1"/>
    <property type="molecule type" value="Genomic_DNA"/>
</dbReference>
<evidence type="ECO:0000313" key="2">
    <source>
        <dbReference type="EMBL" id="MBR1369585.1"/>
    </source>
</evidence>
<proteinExistence type="predicted"/>
<keyword evidence="1" id="KW-1133">Transmembrane helix</keyword>
<feature type="transmembrane region" description="Helical" evidence="1">
    <location>
        <begin position="102"/>
        <end position="119"/>
    </location>
</feature>
<gene>
    <name evidence="2" type="ORF">RJ53_08830</name>
</gene>
<keyword evidence="3" id="KW-1185">Reference proteome</keyword>
<feature type="transmembrane region" description="Helical" evidence="1">
    <location>
        <begin position="125"/>
        <end position="145"/>
    </location>
</feature>
<feature type="transmembrane region" description="Helical" evidence="1">
    <location>
        <begin position="41"/>
        <end position="64"/>
    </location>
</feature>
<organism evidence="2 3">
    <name type="scientific">Methanocalculus chunghsingensis</name>
    <dbReference type="NCBI Taxonomy" id="156457"/>
    <lineage>
        <taxon>Archaea</taxon>
        <taxon>Methanobacteriati</taxon>
        <taxon>Methanobacteriota</taxon>
        <taxon>Stenosarchaea group</taxon>
        <taxon>Methanomicrobia</taxon>
        <taxon>Methanomicrobiales</taxon>
        <taxon>Methanocalculaceae</taxon>
        <taxon>Methanocalculus</taxon>
    </lineage>
</organism>
<keyword evidence="1" id="KW-0812">Transmembrane</keyword>
<name>A0A8J7WAF4_9EURY</name>
<reference evidence="2" key="1">
    <citation type="submission" date="2014-12" db="EMBL/GenBank/DDBJ databases">
        <authorList>
            <person name="Huang H.-H."/>
            <person name="Chen S.-C."/>
            <person name="Lai M.-C."/>
        </authorList>
    </citation>
    <scope>NUCLEOTIDE SEQUENCE</scope>
    <source>
        <strain evidence="2">K1F9705b</strain>
    </source>
</reference>
<evidence type="ECO:0000256" key="1">
    <source>
        <dbReference type="SAM" id="Phobius"/>
    </source>
</evidence>